<comment type="function">
    <text evidence="8">Catalyzes the circularization of gamma-N-acetyl-alpha,gamma-diaminobutyric acid (ADABA) to ectoine (1,4,5,6-tetrahydro-2-methyl-4-pyrimidine carboxylic acid), which is an excellent osmoprotectant.</text>
</comment>
<evidence type="ECO:0000256" key="4">
    <source>
        <dbReference type="ARBA" id="ARBA00019707"/>
    </source>
</evidence>
<accession>A0A2W7C0W2</accession>
<dbReference type="GO" id="GO:0019491">
    <property type="term" value="P:ectoine biosynthetic process"/>
    <property type="evidence" value="ECO:0007669"/>
    <property type="project" value="UniProtKB-UniRule"/>
</dbReference>
<dbReference type="NCBIfam" id="NF009806">
    <property type="entry name" value="PRK13290.1"/>
    <property type="match status" value="1"/>
</dbReference>
<evidence type="ECO:0000313" key="9">
    <source>
        <dbReference type="EMBL" id="PZV36720.1"/>
    </source>
</evidence>
<dbReference type="InterPro" id="IPR010462">
    <property type="entry name" value="Ectoine_synth"/>
</dbReference>
<keyword evidence="10" id="KW-1185">Reference proteome</keyword>
<dbReference type="EC" id="4.2.1.108" evidence="3 8"/>
<evidence type="ECO:0000313" key="10">
    <source>
        <dbReference type="Proteomes" id="UP000248616"/>
    </source>
</evidence>
<dbReference type="InterPro" id="IPR011051">
    <property type="entry name" value="RmlC_Cupin_sf"/>
</dbReference>
<dbReference type="HAMAP" id="MF_01255">
    <property type="entry name" value="Ectoine_synth"/>
    <property type="match status" value="1"/>
</dbReference>
<dbReference type="AlphaFoldDB" id="A0A2W7C0W2"/>
<evidence type="ECO:0000256" key="1">
    <source>
        <dbReference type="ARBA" id="ARBA00005181"/>
    </source>
</evidence>
<reference evidence="10" key="1">
    <citation type="submission" date="2017-03" db="EMBL/GenBank/DDBJ databases">
        <authorList>
            <person name="Safronova V.I."/>
            <person name="Sazanova A.L."/>
            <person name="Chirak E.R."/>
        </authorList>
    </citation>
    <scope>NUCLEOTIDE SEQUENCE [LARGE SCALE GENOMIC DNA]</scope>
    <source>
        <strain evidence="10">Ach-343</strain>
    </source>
</reference>
<dbReference type="CDD" id="cd06978">
    <property type="entry name" value="cupin_EctC"/>
    <property type="match status" value="1"/>
</dbReference>
<dbReference type="Pfam" id="PF06339">
    <property type="entry name" value="Ectoine_synth"/>
    <property type="match status" value="1"/>
</dbReference>
<evidence type="ECO:0000256" key="6">
    <source>
        <dbReference type="ARBA" id="ARBA00033271"/>
    </source>
</evidence>
<proteinExistence type="inferred from homology"/>
<evidence type="ECO:0000256" key="2">
    <source>
        <dbReference type="ARBA" id="ARBA00009637"/>
    </source>
</evidence>
<dbReference type="OrthoDB" id="9801830at2"/>
<dbReference type="RefSeq" id="WP_111545964.1">
    <property type="nucleotide sequence ID" value="NZ_MZXV01000042.1"/>
</dbReference>
<sequence>MIIRTLEEAEQSDRRVAAENWESIRLLLSQDGVGFSFHITTMFPNTETRIWYKNHFEAVFCIEGEGEVETLADSKIHPIRPGTIYILDKHDRHILRAKTKMRNACVFAPALHGKETHDVDGSYPALARD</sequence>
<organism evidence="9 10">
    <name type="scientific">Mesorhizobium kowhaii</name>
    <dbReference type="NCBI Taxonomy" id="1300272"/>
    <lineage>
        <taxon>Bacteria</taxon>
        <taxon>Pseudomonadati</taxon>
        <taxon>Pseudomonadota</taxon>
        <taxon>Alphaproteobacteria</taxon>
        <taxon>Hyphomicrobiales</taxon>
        <taxon>Phyllobacteriaceae</taxon>
        <taxon>Mesorhizobium</taxon>
    </lineage>
</organism>
<comment type="pathway">
    <text evidence="1 8">Amine and polyamine biosynthesis; ectoine biosynthesis; L-ectoine from L-aspartate 4-semialdehyde: step 3/3.</text>
</comment>
<dbReference type="PANTHER" id="PTHR39289">
    <property type="match status" value="1"/>
</dbReference>
<name>A0A2W7C0W2_9HYPH</name>
<dbReference type="EMBL" id="MZXV01000042">
    <property type="protein sequence ID" value="PZV36720.1"/>
    <property type="molecule type" value="Genomic_DNA"/>
</dbReference>
<dbReference type="Proteomes" id="UP000248616">
    <property type="component" value="Unassembled WGS sequence"/>
</dbReference>
<dbReference type="InterPro" id="IPR014710">
    <property type="entry name" value="RmlC-like_jellyroll"/>
</dbReference>
<dbReference type="UniPathway" id="UPA00067">
    <property type="reaction ID" value="UER00123"/>
</dbReference>
<keyword evidence="5 8" id="KW-0456">Lyase</keyword>
<dbReference type="PANTHER" id="PTHR39289:SF1">
    <property type="entry name" value="L-ECTOINE SYNTHASE"/>
    <property type="match status" value="1"/>
</dbReference>
<evidence type="ECO:0000256" key="8">
    <source>
        <dbReference type="HAMAP-Rule" id="MF_01255"/>
    </source>
</evidence>
<dbReference type="GO" id="GO:0033990">
    <property type="term" value="F:ectoine synthase activity"/>
    <property type="evidence" value="ECO:0007669"/>
    <property type="project" value="UniProtKB-EC"/>
</dbReference>
<evidence type="ECO:0000256" key="7">
    <source>
        <dbReference type="ARBA" id="ARBA00048714"/>
    </source>
</evidence>
<evidence type="ECO:0000256" key="3">
    <source>
        <dbReference type="ARBA" id="ARBA00013192"/>
    </source>
</evidence>
<dbReference type="SUPFAM" id="SSF51182">
    <property type="entry name" value="RmlC-like cupins"/>
    <property type="match status" value="1"/>
</dbReference>
<gene>
    <name evidence="8" type="primary">ectC</name>
    <name evidence="9" type="ORF">B5V02_20385</name>
</gene>
<comment type="caution">
    <text evidence="9">The sequence shown here is derived from an EMBL/GenBank/DDBJ whole genome shotgun (WGS) entry which is preliminary data.</text>
</comment>
<comment type="similarity">
    <text evidence="2 8">Belongs to the ectoine synthase family.</text>
</comment>
<protein>
    <recommendedName>
        <fullName evidence="4 8">L-ectoine synthase</fullName>
        <ecNumber evidence="3 8">4.2.1.108</ecNumber>
    </recommendedName>
    <alternativeName>
        <fullName evidence="6 8">N-acetyldiaminobutyrate dehydratase</fullName>
    </alternativeName>
</protein>
<evidence type="ECO:0000256" key="5">
    <source>
        <dbReference type="ARBA" id="ARBA00023239"/>
    </source>
</evidence>
<comment type="catalytic activity">
    <reaction evidence="7 8">
        <text>(2S)-4-acetamido-2-aminobutanoate = L-ectoine + H2O</text>
        <dbReference type="Rhea" id="RHEA:17281"/>
        <dbReference type="ChEBI" id="CHEBI:15377"/>
        <dbReference type="ChEBI" id="CHEBI:58515"/>
        <dbReference type="ChEBI" id="CHEBI:58929"/>
        <dbReference type="EC" id="4.2.1.108"/>
    </reaction>
</comment>
<dbReference type="Gene3D" id="2.60.120.10">
    <property type="entry name" value="Jelly Rolls"/>
    <property type="match status" value="1"/>
</dbReference>